<organism evidence="3 4">
    <name type="scientific">Carnobacterium maltaromaticum LMA28</name>
    <dbReference type="NCBI Taxonomy" id="1234679"/>
    <lineage>
        <taxon>Bacteria</taxon>
        <taxon>Bacillati</taxon>
        <taxon>Bacillota</taxon>
        <taxon>Bacilli</taxon>
        <taxon>Lactobacillales</taxon>
        <taxon>Carnobacteriaceae</taxon>
        <taxon>Carnobacterium</taxon>
    </lineage>
</organism>
<dbReference type="EMBL" id="HE999757">
    <property type="protein sequence ID" value="CCO12068.2"/>
    <property type="molecule type" value="Genomic_DNA"/>
</dbReference>
<sequence>MGELKSNLEDLSKKDLIAAYEESKRACERLESTLQVYQRHLEQVIKYHSVEAYCETVGRNREREAARTAPQDSDGNIYSAESSCEPNL</sequence>
<evidence type="ECO:0000256" key="2">
    <source>
        <dbReference type="SAM" id="MobiDB-lite"/>
    </source>
</evidence>
<dbReference type="Proteomes" id="UP000000212">
    <property type="component" value="Chromosome"/>
</dbReference>
<dbReference type="OrthoDB" id="2347503at2"/>
<dbReference type="AlphaFoldDB" id="K8EJN6"/>
<evidence type="ECO:0000313" key="4">
    <source>
        <dbReference type="Proteomes" id="UP000000212"/>
    </source>
</evidence>
<keyword evidence="4" id="KW-1185">Reference proteome</keyword>
<feature type="region of interest" description="Disordered" evidence="2">
    <location>
        <begin position="60"/>
        <end position="88"/>
    </location>
</feature>
<proteinExistence type="predicted"/>
<evidence type="ECO:0000313" key="3">
    <source>
        <dbReference type="EMBL" id="CCO12068.2"/>
    </source>
</evidence>
<evidence type="ECO:0000256" key="1">
    <source>
        <dbReference type="SAM" id="Coils"/>
    </source>
</evidence>
<gene>
    <name evidence="3" type="ORF">BN424_2629</name>
</gene>
<feature type="compositionally biased region" description="Polar residues" evidence="2">
    <location>
        <begin position="70"/>
        <end position="88"/>
    </location>
</feature>
<feature type="coiled-coil region" evidence="1">
    <location>
        <begin position="13"/>
        <end position="40"/>
    </location>
</feature>
<keyword evidence="1" id="KW-0175">Coiled coil</keyword>
<dbReference type="HOGENOM" id="CLU_177631_0_0_9"/>
<protein>
    <submittedName>
        <fullName evidence="3">Protein</fullName>
    </submittedName>
</protein>
<accession>K8EJN6</accession>
<reference evidence="4" key="1">
    <citation type="journal article" date="2013" name="Genome Announc.">
        <title>Complete Chromosome Sequence of Carnobacterium maltaromaticum LMA 28.</title>
        <authorList>
            <person name="Cailliez-Grimal C."/>
            <person name="Chaillou S."/>
            <person name="Anba-Mondoloni J."/>
            <person name="Loux V."/>
            <person name="Afzal M.I."/>
            <person name="Rahman A."/>
            <person name="Kergourlay G."/>
            <person name="Champomier-Verges M.C."/>
            <person name="Zagorec M."/>
            <person name="Dalgaard P."/>
            <person name="Leisner J.J."/>
            <person name="Prevost H."/>
            <person name="Revol-Junelles A.M."/>
            <person name="Borges F."/>
        </authorList>
    </citation>
    <scope>NUCLEOTIDE SEQUENCE</scope>
    <source>
        <strain evidence="4">LMA28</strain>
    </source>
</reference>
<dbReference type="KEGG" id="cml:BN424_2629"/>
<name>K8EJN6_CARML</name>
<dbReference type="RefSeq" id="WP_015077122.1">
    <property type="nucleotide sequence ID" value="NC_019425.2"/>
</dbReference>